<reference evidence="2 3" key="1">
    <citation type="submission" date="2016-11" db="EMBL/GenBank/DDBJ databases">
        <authorList>
            <consortium name="Pathogen Informatics"/>
        </authorList>
    </citation>
    <scope>NUCLEOTIDE SEQUENCE [LARGE SCALE GENOMIC DNA]</scope>
    <source>
        <strain evidence="2 3">104</strain>
    </source>
</reference>
<dbReference type="Proteomes" id="UP000185210">
    <property type="component" value="Unassembled WGS sequence"/>
</dbReference>
<comment type="caution">
    <text evidence="2">The sequence shown here is derived from an EMBL/GenBank/DDBJ whole genome shotgun (WGS) entry which is preliminary data.</text>
</comment>
<dbReference type="AlphaFoldDB" id="A0AB38D4H5"/>
<dbReference type="RefSeq" id="WP_052536300.1">
    <property type="nucleotide sequence ID" value="NZ_CAACXP010000003.1"/>
</dbReference>
<dbReference type="Pfam" id="PF23926">
    <property type="entry name" value="LtfC"/>
    <property type="match status" value="1"/>
</dbReference>
<name>A0AB38D4H5_9MYCO</name>
<organism evidence="2 3">
    <name type="scientific">Mycobacteroides abscessus subsp. abscessus</name>
    <dbReference type="NCBI Taxonomy" id="1185650"/>
    <lineage>
        <taxon>Bacteria</taxon>
        <taxon>Bacillati</taxon>
        <taxon>Actinomycetota</taxon>
        <taxon>Actinomycetes</taxon>
        <taxon>Mycobacteriales</taxon>
        <taxon>Mycobacteriaceae</taxon>
        <taxon>Mycobacteroides</taxon>
        <taxon>Mycobacteroides abscessus</taxon>
    </lineage>
</organism>
<proteinExistence type="predicted"/>
<evidence type="ECO:0000313" key="2">
    <source>
        <dbReference type="EMBL" id="SIB77611.1"/>
    </source>
</evidence>
<dbReference type="InterPro" id="IPR055688">
    <property type="entry name" value="LtfC/p132/Gp6_b-sand"/>
</dbReference>
<evidence type="ECO:0000259" key="1">
    <source>
        <dbReference type="Pfam" id="PF23926"/>
    </source>
</evidence>
<feature type="domain" description="LtfC/p132/Gp6 beta-sandwich" evidence="1">
    <location>
        <begin position="21"/>
        <end position="103"/>
    </location>
</feature>
<dbReference type="EMBL" id="FSHM01000008">
    <property type="protein sequence ID" value="SIB77611.1"/>
    <property type="molecule type" value="Genomic_DNA"/>
</dbReference>
<accession>A0AB38D4H5</accession>
<gene>
    <name evidence="2" type="ORF">SAMEA2070301_04511</name>
</gene>
<sequence>MQNLATALVLSRGSIWKPQPWDWSPPLVAEWNMPWPDGASARAVFYDTAGGALLTVDGTVTAEMINFMAAPAVMDPIPAGANFEIFLDTTEGPVMVRHGKVIRKEAQFFDAPASTISSTPRKFQDYFPTLGLRSVWEPIYGRVKVWDNSAQSLPNGVGPDVAFFSQGKAAMRYYEPFGSDSVKIHVQLLNPNAGKTSVVVCADKWFTSYLAVQFESDPIITSNNKIHLAVGSSPTQMTYQGTAVNHTVVNGNDYWIEYSNLTKTLLVRKGTDTTPLGEPWVDTADLVPHGPGYRYAGFVWDGGDLVIVNVTGPQVTGWEALDNA</sequence>
<protein>
    <recommendedName>
        <fullName evidence="1">LtfC/p132/Gp6 beta-sandwich domain-containing protein</fullName>
    </recommendedName>
</protein>
<evidence type="ECO:0000313" key="3">
    <source>
        <dbReference type="Proteomes" id="UP000185210"/>
    </source>
</evidence>